<evidence type="ECO:0000313" key="5">
    <source>
        <dbReference type="Proteomes" id="UP000242427"/>
    </source>
</evidence>
<feature type="transmembrane region" description="Helical" evidence="2">
    <location>
        <begin position="6"/>
        <end position="30"/>
    </location>
</feature>
<keyword evidence="1 2" id="KW-1133">Transmembrane helix</keyword>
<reference evidence="4 5" key="1">
    <citation type="submission" date="2018-03" db="EMBL/GenBank/DDBJ databases">
        <title>Chitinolytic properties of Streptosporangium nondiastaticum TBG75A20.</title>
        <authorList>
            <person name="Gayathri V."/>
            <person name="Shiburaj S."/>
        </authorList>
    </citation>
    <scope>NUCLEOTIDE SEQUENCE [LARGE SCALE GENOMIC DNA]</scope>
    <source>
        <strain evidence="4 5">TBG75A20</strain>
    </source>
</reference>
<dbReference type="InterPro" id="IPR002550">
    <property type="entry name" value="CNNM"/>
</dbReference>
<evidence type="ECO:0000256" key="1">
    <source>
        <dbReference type="PROSITE-ProRule" id="PRU01193"/>
    </source>
</evidence>
<dbReference type="GO" id="GO:0016020">
    <property type="term" value="C:membrane"/>
    <property type="evidence" value="ECO:0007669"/>
    <property type="project" value="UniProtKB-UniRule"/>
</dbReference>
<protein>
    <recommendedName>
        <fullName evidence="3">CNNM transmembrane domain-containing protein</fullName>
    </recommendedName>
</protein>
<keyword evidence="1 2" id="KW-0812">Transmembrane</keyword>
<dbReference type="AlphaFoldDB" id="A0A9X7JHJ6"/>
<keyword evidence="5" id="KW-1185">Reference proteome</keyword>
<evidence type="ECO:0000256" key="2">
    <source>
        <dbReference type="SAM" id="Phobius"/>
    </source>
</evidence>
<dbReference type="RefSeq" id="WP_146167074.1">
    <property type="nucleotide sequence ID" value="NZ_PXWG01000404.1"/>
</dbReference>
<dbReference type="PANTHER" id="PTHR43099">
    <property type="entry name" value="UPF0053 PROTEIN YRKA"/>
    <property type="match status" value="1"/>
</dbReference>
<feature type="non-terminal residue" evidence="4">
    <location>
        <position position="111"/>
    </location>
</feature>
<dbReference type="PROSITE" id="PS51846">
    <property type="entry name" value="CNNM"/>
    <property type="match status" value="1"/>
</dbReference>
<name>A0A9X7JHJ6_9ACTN</name>
<feature type="domain" description="CNNM transmembrane" evidence="3">
    <location>
        <begin position="1"/>
        <end position="111"/>
    </location>
</feature>
<evidence type="ECO:0000259" key="3">
    <source>
        <dbReference type="PROSITE" id="PS51846"/>
    </source>
</evidence>
<gene>
    <name evidence="4" type="ORF">B7P34_36455</name>
</gene>
<evidence type="ECO:0000313" key="4">
    <source>
        <dbReference type="EMBL" id="PSJ23868.1"/>
    </source>
</evidence>
<dbReference type="Pfam" id="PF01595">
    <property type="entry name" value="CNNM"/>
    <property type="match status" value="1"/>
</dbReference>
<comment type="caution">
    <text evidence="4">The sequence shown here is derived from an EMBL/GenBank/DDBJ whole genome shotgun (WGS) entry which is preliminary data.</text>
</comment>
<feature type="transmembrane region" description="Helical" evidence="2">
    <location>
        <begin position="51"/>
        <end position="75"/>
    </location>
</feature>
<dbReference type="InterPro" id="IPR051676">
    <property type="entry name" value="UPF0053_domain"/>
</dbReference>
<sequence length="111" mass="11388">MSSDWLGLVWLVVLLLGNAFFVASEFAIVAAKRSQVEPRAAAGSGAAKTALYAMEHVSLMLAICQLGITVCSLLLGNVSEPAIHHLLAGPLAGLGIPESAASTISFILSLG</sequence>
<dbReference type="EMBL" id="PXWG01000404">
    <property type="protein sequence ID" value="PSJ23868.1"/>
    <property type="molecule type" value="Genomic_DNA"/>
</dbReference>
<accession>A0A9X7JHJ6</accession>
<feature type="transmembrane region" description="Helical" evidence="2">
    <location>
        <begin position="87"/>
        <end position="110"/>
    </location>
</feature>
<organism evidence="4 5">
    <name type="scientific">Streptosporangium nondiastaticum</name>
    <dbReference type="NCBI Taxonomy" id="35764"/>
    <lineage>
        <taxon>Bacteria</taxon>
        <taxon>Bacillati</taxon>
        <taxon>Actinomycetota</taxon>
        <taxon>Actinomycetes</taxon>
        <taxon>Streptosporangiales</taxon>
        <taxon>Streptosporangiaceae</taxon>
        <taxon>Streptosporangium</taxon>
    </lineage>
</organism>
<dbReference type="Proteomes" id="UP000242427">
    <property type="component" value="Unassembled WGS sequence"/>
</dbReference>
<dbReference type="PANTHER" id="PTHR43099:SF5">
    <property type="entry name" value="HLYC_CORC FAMILY TRANSPORTER"/>
    <property type="match status" value="1"/>
</dbReference>
<proteinExistence type="predicted"/>
<keyword evidence="1 2" id="KW-0472">Membrane</keyword>